<gene>
    <name evidence="1" type="ORF">AJ80_04764</name>
</gene>
<organism evidence="1 2">
    <name type="scientific">Polytolypa hystricis (strain UAMH7299)</name>
    <dbReference type="NCBI Taxonomy" id="1447883"/>
    <lineage>
        <taxon>Eukaryota</taxon>
        <taxon>Fungi</taxon>
        <taxon>Dikarya</taxon>
        <taxon>Ascomycota</taxon>
        <taxon>Pezizomycotina</taxon>
        <taxon>Eurotiomycetes</taxon>
        <taxon>Eurotiomycetidae</taxon>
        <taxon>Onygenales</taxon>
        <taxon>Onygenales incertae sedis</taxon>
        <taxon>Polytolypa</taxon>
    </lineage>
</organism>
<keyword evidence="2" id="KW-1185">Reference proteome</keyword>
<dbReference type="Proteomes" id="UP000224634">
    <property type="component" value="Unassembled WGS sequence"/>
</dbReference>
<evidence type="ECO:0000313" key="1">
    <source>
        <dbReference type="EMBL" id="PGH17586.1"/>
    </source>
</evidence>
<sequence>MRSRGMCRICMYPADPMVFTPNIEQEEDLKCLAEGNLKDCQCCPKEPPQRNIDDCKVTEKTARVVKRVNSKDARVRQMPTKILMIQKRSLKRDPKDEAFDCFVGEARDKVGSLRWMPAGVHFTSPQKTRNEVQSKAARDEAACISRIGVKRHTGTGAAW</sequence>
<dbReference type="AlphaFoldDB" id="A0A2B7Y7W3"/>
<proteinExistence type="predicted"/>
<dbReference type="EMBL" id="PDNA01000063">
    <property type="protein sequence ID" value="PGH17586.1"/>
    <property type="molecule type" value="Genomic_DNA"/>
</dbReference>
<name>A0A2B7Y7W3_POLH7</name>
<evidence type="ECO:0000313" key="2">
    <source>
        <dbReference type="Proteomes" id="UP000224634"/>
    </source>
</evidence>
<protein>
    <submittedName>
        <fullName evidence="1">Uncharacterized protein</fullName>
    </submittedName>
</protein>
<accession>A0A2B7Y7W3</accession>
<reference evidence="1 2" key="1">
    <citation type="submission" date="2017-10" db="EMBL/GenBank/DDBJ databases">
        <title>Comparative genomics in systemic dimorphic fungi from Ajellomycetaceae.</title>
        <authorList>
            <person name="Munoz J.F."/>
            <person name="Mcewen J.G."/>
            <person name="Clay O.K."/>
            <person name="Cuomo C.A."/>
        </authorList>
    </citation>
    <scope>NUCLEOTIDE SEQUENCE [LARGE SCALE GENOMIC DNA]</scope>
    <source>
        <strain evidence="1 2">UAMH7299</strain>
    </source>
</reference>
<comment type="caution">
    <text evidence="1">The sequence shown here is derived from an EMBL/GenBank/DDBJ whole genome shotgun (WGS) entry which is preliminary data.</text>
</comment>